<evidence type="ECO:0000313" key="1">
    <source>
        <dbReference type="EMBL" id="MCP3424286.1"/>
    </source>
</evidence>
<dbReference type="RefSeq" id="WP_254183442.1">
    <property type="nucleotide sequence ID" value="NZ_JANARS010000013.1"/>
</dbReference>
<dbReference type="EMBL" id="JANARS010000013">
    <property type="protein sequence ID" value="MCP3424286.1"/>
    <property type="molecule type" value="Genomic_DNA"/>
</dbReference>
<name>A0ABT1L3X9_9ACTN</name>
<organism evidence="1 2">
    <name type="scientific">Nocardioides pinisoli</name>
    <dbReference type="NCBI Taxonomy" id="2950279"/>
    <lineage>
        <taxon>Bacteria</taxon>
        <taxon>Bacillati</taxon>
        <taxon>Actinomycetota</taxon>
        <taxon>Actinomycetes</taxon>
        <taxon>Propionibacteriales</taxon>
        <taxon>Nocardioidaceae</taxon>
        <taxon>Nocardioides</taxon>
    </lineage>
</organism>
<comment type="caution">
    <text evidence="1">The sequence shown here is derived from an EMBL/GenBank/DDBJ whole genome shotgun (WGS) entry which is preliminary data.</text>
</comment>
<gene>
    <name evidence="1" type="ORF">NCI01_20995</name>
</gene>
<evidence type="ECO:0000313" key="2">
    <source>
        <dbReference type="Proteomes" id="UP001204524"/>
    </source>
</evidence>
<dbReference type="Proteomes" id="UP001204524">
    <property type="component" value="Unassembled WGS sequence"/>
</dbReference>
<proteinExistence type="predicted"/>
<accession>A0ABT1L3X9</accession>
<sequence>MQPVAGGVDRTPRRAARRRLAVLTGLVVGLAVVPGCGSDDDAANEPTAAESWASDLCSSVGDWTTTMTDARSTLSEPRDLSVDEVEATFTEVRTATSTLMTDLGDLGAPDTEAGDEAGKLVSSLSEDLQAQAAVVEDASSDQPQGMGELLARVSSVTGAVAQMISDTQATVTDLGALDGAQELEDAFADTACCQDLTS</sequence>
<protein>
    <submittedName>
        <fullName evidence="1">Uncharacterized protein</fullName>
    </submittedName>
</protein>
<reference evidence="1 2" key="1">
    <citation type="submission" date="2022-06" db="EMBL/GenBank/DDBJ databases">
        <authorList>
            <person name="So Y."/>
        </authorList>
    </citation>
    <scope>NUCLEOTIDE SEQUENCE [LARGE SCALE GENOMIC DNA]</scope>
    <source>
        <strain evidence="1 2">STR3</strain>
    </source>
</reference>
<keyword evidence="2" id="KW-1185">Reference proteome</keyword>